<evidence type="ECO:0000256" key="2">
    <source>
        <dbReference type="ARBA" id="ARBA00022670"/>
    </source>
</evidence>
<accession>A0A430A660</accession>
<dbReference type="RefSeq" id="WP_086341746.1">
    <property type="nucleotide sequence ID" value="NZ_CP081459.1"/>
</dbReference>
<keyword evidence="3" id="KW-0479">Metal-binding</keyword>
<dbReference type="GO" id="GO:0006508">
    <property type="term" value="P:proteolysis"/>
    <property type="evidence" value="ECO:0007669"/>
    <property type="project" value="UniProtKB-KW"/>
</dbReference>
<evidence type="ECO:0000256" key="4">
    <source>
        <dbReference type="ARBA" id="ARBA00022801"/>
    </source>
</evidence>
<dbReference type="InterPro" id="IPR046778">
    <property type="entry name" value="UPF0758_N"/>
</dbReference>
<dbReference type="Gene3D" id="1.10.150.20">
    <property type="entry name" value="5' to 3' exonuclease, C-terminal subdomain"/>
    <property type="match status" value="1"/>
</dbReference>
<dbReference type="EMBL" id="JAAVMB010000001">
    <property type="protein sequence ID" value="NKC66861.1"/>
    <property type="molecule type" value="Genomic_DNA"/>
</dbReference>
<evidence type="ECO:0000313" key="11">
    <source>
        <dbReference type="Proteomes" id="UP000288197"/>
    </source>
</evidence>
<dbReference type="InterPro" id="IPR010994">
    <property type="entry name" value="RuvA_2-like"/>
</dbReference>
<dbReference type="NCBIfam" id="NF000642">
    <property type="entry name" value="PRK00024.1"/>
    <property type="match status" value="1"/>
</dbReference>
<dbReference type="NCBIfam" id="TIGR00608">
    <property type="entry name" value="radc"/>
    <property type="match status" value="1"/>
</dbReference>
<feature type="domain" description="MPN" evidence="8">
    <location>
        <begin position="102"/>
        <end position="224"/>
    </location>
</feature>
<keyword evidence="5" id="KW-0862">Zinc</keyword>
<dbReference type="CDD" id="cd08071">
    <property type="entry name" value="MPN_DUF2466"/>
    <property type="match status" value="1"/>
</dbReference>
<dbReference type="GeneID" id="63146343"/>
<evidence type="ECO:0000256" key="1">
    <source>
        <dbReference type="ARBA" id="ARBA00010243"/>
    </source>
</evidence>
<dbReference type="GO" id="GO:0046872">
    <property type="term" value="F:metal ion binding"/>
    <property type="evidence" value="ECO:0007669"/>
    <property type="project" value="UniProtKB-KW"/>
</dbReference>
<name>A0A430A660_9ENTE</name>
<keyword evidence="11" id="KW-1185">Reference proteome</keyword>
<evidence type="ECO:0000259" key="8">
    <source>
        <dbReference type="PROSITE" id="PS50249"/>
    </source>
</evidence>
<dbReference type="InterPro" id="IPR020891">
    <property type="entry name" value="UPF0758_CS"/>
</dbReference>
<dbReference type="InterPro" id="IPR025657">
    <property type="entry name" value="RadC_JAB"/>
</dbReference>
<dbReference type="SUPFAM" id="SSF102712">
    <property type="entry name" value="JAB1/MPN domain"/>
    <property type="match status" value="1"/>
</dbReference>
<dbReference type="PANTHER" id="PTHR30471:SF3">
    <property type="entry name" value="UPF0758 PROTEIN YEES-RELATED"/>
    <property type="match status" value="1"/>
</dbReference>
<reference evidence="9 12" key="2">
    <citation type="submission" date="2020-03" db="EMBL/GenBank/DDBJ databases">
        <title>Bacterial samples isolated from urine from healthy bovine heifers (Gyr breed).</title>
        <authorList>
            <person name="Giannattasio-Ferraz S."/>
            <person name="Maskeri L."/>
            <person name="Penido A."/>
            <person name="Barbosa-Stancioli E.F."/>
            <person name="Putonti C."/>
        </authorList>
    </citation>
    <scope>NUCLEOTIDE SEQUENCE [LARGE SCALE GENOMIC DNA]</scope>
    <source>
        <strain evidence="9 12">UFMG-H7</strain>
    </source>
</reference>
<dbReference type="PROSITE" id="PS01302">
    <property type="entry name" value="UPF0758"/>
    <property type="match status" value="1"/>
</dbReference>
<keyword evidence="2" id="KW-0645">Protease</keyword>
<dbReference type="EMBL" id="NGJX01000005">
    <property type="protein sequence ID" value="RSU02351.1"/>
    <property type="molecule type" value="Genomic_DNA"/>
</dbReference>
<reference evidence="10 11" key="1">
    <citation type="submission" date="2017-05" db="EMBL/GenBank/DDBJ databases">
        <title>Vagococcus spp. assemblies.</title>
        <authorList>
            <person name="Gulvik C.A."/>
        </authorList>
    </citation>
    <scope>NUCLEOTIDE SEQUENCE [LARGE SCALE GENOMIC DNA]</scope>
    <source>
        <strain evidence="10 11">NCFB 2497</strain>
    </source>
</reference>
<dbReference type="Pfam" id="PF20582">
    <property type="entry name" value="UPF0758_N"/>
    <property type="match status" value="1"/>
</dbReference>
<keyword evidence="4" id="KW-0378">Hydrolase</keyword>
<dbReference type="AlphaFoldDB" id="A0A430A660"/>
<evidence type="ECO:0000256" key="7">
    <source>
        <dbReference type="RuleBase" id="RU003797"/>
    </source>
</evidence>
<evidence type="ECO:0000256" key="5">
    <source>
        <dbReference type="ARBA" id="ARBA00022833"/>
    </source>
</evidence>
<dbReference type="Proteomes" id="UP000521358">
    <property type="component" value="Unassembled WGS sequence"/>
</dbReference>
<dbReference type="InterPro" id="IPR001405">
    <property type="entry name" value="UPF0758"/>
</dbReference>
<keyword evidence="6" id="KW-0482">Metalloprotease</keyword>
<dbReference type="SUPFAM" id="SSF47781">
    <property type="entry name" value="RuvA domain 2-like"/>
    <property type="match status" value="1"/>
</dbReference>
<dbReference type="OrthoDB" id="9804482at2"/>
<dbReference type="Gene3D" id="3.40.140.10">
    <property type="entry name" value="Cytidine Deaminase, domain 2"/>
    <property type="match status" value="1"/>
</dbReference>
<comment type="similarity">
    <text evidence="1 7">Belongs to the UPF0758 family.</text>
</comment>
<dbReference type="PROSITE" id="PS50249">
    <property type="entry name" value="MPN"/>
    <property type="match status" value="1"/>
</dbReference>
<dbReference type="GO" id="GO:0008237">
    <property type="term" value="F:metallopeptidase activity"/>
    <property type="evidence" value="ECO:0007669"/>
    <property type="project" value="UniProtKB-KW"/>
</dbReference>
<dbReference type="Pfam" id="PF04002">
    <property type="entry name" value="RadC"/>
    <property type="match status" value="1"/>
</dbReference>
<evidence type="ECO:0000313" key="10">
    <source>
        <dbReference type="EMBL" id="RSU02351.1"/>
    </source>
</evidence>
<evidence type="ECO:0000256" key="3">
    <source>
        <dbReference type="ARBA" id="ARBA00022723"/>
    </source>
</evidence>
<sequence length="224" mass="25403">MGLKQYQPEIKPREKAKKYGIEALSYQELIAIILRTGNKDKHVLDLSNEVLLNFDNLFELKTATIEELKEIEGIGPAKAIEIQAAIELGKRLTIEERQKKGQILSSVDLAEQLILEMKDYEQEHFMVLYLNAKNEVIKKKTLFIGSLNQSVAHPREIFKIAVKTSTARMIIVHNHPSGNPNPSKQDIAFTERIVECGRLMGIDILDHLIIGENSYISLKEEGII</sequence>
<proteinExistence type="inferred from homology"/>
<evidence type="ECO:0000256" key="6">
    <source>
        <dbReference type="ARBA" id="ARBA00023049"/>
    </source>
</evidence>
<evidence type="ECO:0000313" key="12">
    <source>
        <dbReference type="Proteomes" id="UP000521358"/>
    </source>
</evidence>
<dbReference type="PANTHER" id="PTHR30471">
    <property type="entry name" value="DNA REPAIR PROTEIN RADC"/>
    <property type="match status" value="1"/>
</dbReference>
<dbReference type="Proteomes" id="UP000288197">
    <property type="component" value="Unassembled WGS sequence"/>
</dbReference>
<dbReference type="InterPro" id="IPR037518">
    <property type="entry name" value="MPN"/>
</dbReference>
<comment type="caution">
    <text evidence="10">The sequence shown here is derived from an EMBL/GenBank/DDBJ whole genome shotgun (WGS) entry which is preliminary data.</text>
</comment>
<organism evidence="10 11">
    <name type="scientific">Vagococcus fluvialis</name>
    <dbReference type="NCBI Taxonomy" id="2738"/>
    <lineage>
        <taxon>Bacteria</taxon>
        <taxon>Bacillati</taxon>
        <taxon>Bacillota</taxon>
        <taxon>Bacilli</taxon>
        <taxon>Lactobacillales</taxon>
        <taxon>Enterococcaceae</taxon>
        <taxon>Vagococcus</taxon>
    </lineage>
</organism>
<evidence type="ECO:0000313" key="9">
    <source>
        <dbReference type="EMBL" id="NKC66861.1"/>
    </source>
</evidence>
<protein>
    <submittedName>
        <fullName evidence="9">DNA repair protein RadC</fullName>
    </submittedName>
</protein>
<gene>
    <name evidence="9" type="primary">radC</name>
    <name evidence="10" type="ORF">CBF32_06720</name>
    <name evidence="9" type="ORF">HED35_02050</name>
</gene>